<evidence type="ECO:0000313" key="2">
    <source>
        <dbReference type="EMBL" id="SBT53676.1"/>
    </source>
</evidence>
<sequence length="499" mass="59022">MTTGEPDVSYDIFENSEDYFQNEAFIKRSVHPHNANFCYRMDNPDFKYNLYLMNLCKDFVIFLQKLQADYQNDTTKYSKYREYLNLWLTYNLTSSGQSDNYITEFYKFMKNNYEAFSLDSELKRKIYHIKGTIFNNMSVLYELYRLYYEIKVKSQEKCPNFRKKFIESYNLALRKCYFDDENLCNPLEKFKRFYDQNRSERLPLCSKQGLPELPKFVTPKPSTGINFKDKFSYHLSQLSKKQTEETNSIISNIVYPNLVKLLSLNYNLLLQDTEHKKKEIMVEILYEFIKFCKDSSTITFLDLLIKNNFGDFYEKNKSNVPFINSFIKEFFRDFYKNEKGEYEFIYEECSTKNSQASYCSKYDLCNEKLGQDLHKIKNDIKAYLEYKEKPAQQLVPQLIQSLPSQHSSSETPLDVEDENNSSSNNTPTNVGVGVGALLTLSFLYKFTPIGSWVNRTFLGRGNTMYNYEEENDQDFFDHNSGFDSYISENEKFNVAYGAS</sequence>
<evidence type="ECO:0000313" key="3">
    <source>
        <dbReference type="Proteomes" id="UP000078555"/>
    </source>
</evidence>
<reference evidence="3" key="1">
    <citation type="submission" date="2016-05" db="EMBL/GenBank/DDBJ databases">
        <authorList>
            <person name="Naeem Raeece"/>
        </authorList>
    </citation>
    <scope>NUCLEOTIDE SEQUENCE [LARGE SCALE GENOMIC DNA]</scope>
</reference>
<keyword evidence="3" id="KW-1185">Reference proteome</keyword>
<dbReference type="Pfam" id="PF05795">
    <property type="entry name" value="Plasmodium_Vir"/>
    <property type="match status" value="1"/>
</dbReference>
<dbReference type="InterPro" id="IPR008780">
    <property type="entry name" value="Plasmodium_Vir"/>
</dbReference>
<accession>A0A1A9AC41</accession>
<protein>
    <submittedName>
        <fullName evidence="2">PIR Superfamily Protein</fullName>
    </submittedName>
</protein>
<proteinExistence type="predicted"/>
<feature type="region of interest" description="Disordered" evidence="1">
    <location>
        <begin position="404"/>
        <end position="428"/>
    </location>
</feature>
<dbReference type="Proteomes" id="UP000078555">
    <property type="component" value="Unassembled WGS sequence"/>
</dbReference>
<dbReference type="EMBL" id="FLRD01000406">
    <property type="protein sequence ID" value="SBT53676.1"/>
    <property type="molecule type" value="Genomic_DNA"/>
</dbReference>
<evidence type="ECO:0000256" key="1">
    <source>
        <dbReference type="SAM" id="MobiDB-lite"/>
    </source>
</evidence>
<dbReference type="AlphaFoldDB" id="A0A1A9AC41"/>
<name>A0A1A9AC41_PLAOA</name>
<organism evidence="2 3">
    <name type="scientific">Plasmodium ovale wallikeri</name>
    <dbReference type="NCBI Taxonomy" id="864142"/>
    <lineage>
        <taxon>Eukaryota</taxon>
        <taxon>Sar</taxon>
        <taxon>Alveolata</taxon>
        <taxon>Apicomplexa</taxon>
        <taxon>Aconoidasida</taxon>
        <taxon>Haemosporida</taxon>
        <taxon>Plasmodiidae</taxon>
        <taxon>Plasmodium</taxon>
        <taxon>Plasmodium (Plasmodium)</taxon>
    </lineage>
</organism>
<gene>
    <name evidence="2" type="ORF">POVWA1_064830</name>
</gene>